<reference evidence="1" key="5">
    <citation type="submission" date="2025-09" db="UniProtKB">
        <authorList>
            <consortium name="Ensembl"/>
        </authorList>
    </citation>
    <scope>IDENTIFICATION</scope>
</reference>
<dbReference type="STRING" id="7868.ENSCMIP00000021986"/>
<reference evidence="1" key="4">
    <citation type="submission" date="2025-08" db="UniProtKB">
        <authorList>
            <consortium name="Ensembl"/>
        </authorList>
    </citation>
    <scope>IDENTIFICATION</scope>
</reference>
<dbReference type="Proteomes" id="UP000314986">
    <property type="component" value="Unassembled WGS sequence"/>
</dbReference>
<dbReference type="SUPFAM" id="SSF49265">
    <property type="entry name" value="Fibronectin type III"/>
    <property type="match status" value="1"/>
</dbReference>
<dbReference type="InterPro" id="IPR013783">
    <property type="entry name" value="Ig-like_fold"/>
</dbReference>
<accession>A0A4W3HZZ3</accession>
<evidence type="ECO:0000313" key="1">
    <source>
        <dbReference type="Ensembl" id="ENSCMIP00000021986.1"/>
    </source>
</evidence>
<keyword evidence="2" id="KW-1185">Reference proteome</keyword>
<dbReference type="Ensembl" id="ENSCMIT00000022372.1">
    <property type="protein sequence ID" value="ENSCMIP00000021986.1"/>
    <property type="gene ID" value="ENSCMIG00000009972.1"/>
</dbReference>
<protein>
    <submittedName>
        <fullName evidence="1">Uncharacterized protein</fullName>
    </submittedName>
</protein>
<proteinExistence type="predicted"/>
<sequence>VMYSLSEYTFVLALGDLSSLCLLSAPWERPRITECRSPEQETFTCRWSAGNYPNLTGPGSLTFFTLKDQEWSECPHYLDAGIGCHLNQSYTSGSGVQCVQLRAHNSTLEQQCFTIQDIGKYATECPQQATICCAPQPTLSQHSG</sequence>
<dbReference type="InParanoid" id="A0A4W3HZZ3"/>
<organism evidence="1 2">
    <name type="scientific">Callorhinchus milii</name>
    <name type="common">Ghost shark</name>
    <dbReference type="NCBI Taxonomy" id="7868"/>
    <lineage>
        <taxon>Eukaryota</taxon>
        <taxon>Metazoa</taxon>
        <taxon>Chordata</taxon>
        <taxon>Craniata</taxon>
        <taxon>Vertebrata</taxon>
        <taxon>Chondrichthyes</taxon>
        <taxon>Holocephali</taxon>
        <taxon>Chimaeriformes</taxon>
        <taxon>Callorhinchidae</taxon>
        <taxon>Callorhinchus</taxon>
    </lineage>
</organism>
<dbReference type="Gene3D" id="2.60.40.10">
    <property type="entry name" value="Immunoglobulins"/>
    <property type="match status" value="1"/>
</dbReference>
<dbReference type="InterPro" id="IPR036116">
    <property type="entry name" value="FN3_sf"/>
</dbReference>
<name>A0A4W3HZZ3_CALMI</name>
<reference evidence="2" key="2">
    <citation type="journal article" date="2007" name="PLoS Biol.">
        <title>Survey sequencing and comparative analysis of the elephant shark (Callorhinchus milii) genome.</title>
        <authorList>
            <person name="Venkatesh B."/>
            <person name="Kirkness E.F."/>
            <person name="Loh Y.H."/>
            <person name="Halpern A.L."/>
            <person name="Lee A.P."/>
            <person name="Johnson J."/>
            <person name="Dandona N."/>
            <person name="Viswanathan L.D."/>
            <person name="Tay A."/>
            <person name="Venter J.C."/>
            <person name="Strausberg R.L."/>
            <person name="Brenner S."/>
        </authorList>
    </citation>
    <scope>NUCLEOTIDE SEQUENCE [LARGE SCALE GENOMIC DNA]</scope>
</reference>
<evidence type="ECO:0000313" key="2">
    <source>
        <dbReference type="Proteomes" id="UP000314986"/>
    </source>
</evidence>
<dbReference type="AlphaFoldDB" id="A0A4W3HZZ3"/>
<reference evidence="2" key="3">
    <citation type="journal article" date="2014" name="Nature">
        <title>Elephant shark genome provides unique insights into gnathostome evolution.</title>
        <authorList>
            <consortium name="International Elephant Shark Genome Sequencing Consortium"/>
            <person name="Venkatesh B."/>
            <person name="Lee A.P."/>
            <person name="Ravi V."/>
            <person name="Maurya A.K."/>
            <person name="Lian M.M."/>
            <person name="Swann J.B."/>
            <person name="Ohta Y."/>
            <person name="Flajnik M.F."/>
            <person name="Sutoh Y."/>
            <person name="Kasahara M."/>
            <person name="Hoon S."/>
            <person name="Gangu V."/>
            <person name="Roy S.W."/>
            <person name="Irimia M."/>
            <person name="Korzh V."/>
            <person name="Kondrychyn I."/>
            <person name="Lim Z.W."/>
            <person name="Tay B.H."/>
            <person name="Tohari S."/>
            <person name="Kong K.W."/>
            <person name="Ho S."/>
            <person name="Lorente-Galdos B."/>
            <person name="Quilez J."/>
            <person name="Marques-Bonet T."/>
            <person name="Raney B.J."/>
            <person name="Ingham P.W."/>
            <person name="Tay A."/>
            <person name="Hillier L.W."/>
            <person name="Minx P."/>
            <person name="Boehm T."/>
            <person name="Wilson R.K."/>
            <person name="Brenner S."/>
            <person name="Warren W.C."/>
        </authorList>
    </citation>
    <scope>NUCLEOTIDE SEQUENCE [LARGE SCALE GENOMIC DNA]</scope>
</reference>
<reference evidence="2" key="1">
    <citation type="journal article" date="2006" name="Science">
        <title>Ancient noncoding elements conserved in the human genome.</title>
        <authorList>
            <person name="Venkatesh B."/>
            <person name="Kirkness E.F."/>
            <person name="Loh Y.H."/>
            <person name="Halpern A.L."/>
            <person name="Lee A.P."/>
            <person name="Johnson J."/>
            <person name="Dandona N."/>
            <person name="Viswanathan L.D."/>
            <person name="Tay A."/>
            <person name="Venter J.C."/>
            <person name="Strausberg R.L."/>
            <person name="Brenner S."/>
        </authorList>
    </citation>
    <scope>NUCLEOTIDE SEQUENCE [LARGE SCALE GENOMIC DNA]</scope>
</reference>